<keyword evidence="5 8" id="KW-1133">Transmembrane helix</keyword>
<dbReference type="GO" id="GO:0008381">
    <property type="term" value="F:mechanosensitive monoatomic ion channel activity"/>
    <property type="evidence" value="ECO:0007669"/>
    <property type="project" value="InterPro"/>
</dbReference>
<gene>
    <name evidence="11" type="ORF">RMSM_05667</name>
</gene>
<feature type="domain" description="BON" evidence="10">
    <location>
        <begin position="75"/>
        <end position="141"/>
    </location>
</feature>
<keyword evidence="6 8" id="KW-0472">Membrane</keyword>
<evidence type="ECO:0000256" key="6">
    <source>
        <dbReference type="ARBA" id="ARBA00023136"/>
    </source>
</evidence>
<dbReference type="EMBL" id="ANOG01000801">
    <property type="protein sequence ID" value="EMI17438.1"/>
    <property type="molecule type" value="Genomic_DNA"/>
</dbReference>
<evidence type="ECO:0000259" key="10">
    <source>
        <dbReference type="PROSITE" id="PS50914"/>
    </source>
</evidence>
<evidence type="ECO:0000256" key="2">
    <source>
        <dbReference type="ARBA" id="ARBA00008017"/>
    </source>
</evidence>
<dbReference type="PROSITE" id="PS50914">
    <property type="entry name" value="BON"/>
    <property type="match status" value="1"/>
</dbReference>
<feature type="transmembrane region" description="Helical" evidence="8">
    <location>
        <begin position="169"/>
        <end position="195"/>
    </location>
</feature>
<dbReference type="Gene3D" id="1.10.287.1260">
    <property type="match status" value="1"/>
</dbReference>
<dbReference type="InterPro" id="IPR023408">
    <property type="entry name" value="MscS_beta-dom_sf"/>
</dbReference>
<dbReference type="SUPFAM" id="SSF82689">
    <property type="entry name" value="Mechanosensitive channel protein MscS (YggB), C-terminal domain"/>
    <property type="match status" value="1"/>
</dbReference>
<dbReference type="InterPro" id="IPR011066">
    <property type="entry name" value="MscS_channel_C_sf"/>
</dbReference>
<evidence type="ECO:0000256" key="3">
    <source>
        <dbReference type="ARBA" id="ARBA00022475"/>
    </source>
</evidence>
<dbReference type="Gene3D" id="3.30.1340.30">
    <property type="match status" value="1"/>
</dbReference>
<dbReference type="AlphaFoldDB" id="M5RD76"/>
<comment type="caution">
    <text evidence="11">The sequence shown here is derived from an EMBL/GenBank/DDBJ whole genome shotgun (WGS) entry which is preliminary data.</text>
</comment>
<evidence type="ECO:0000256" key="5">
    <source>
        <dbReference type="ARBA" id="ARBA00022989"/>
    </source>
</evidence>
<keyword evidence="4 8" id="KW-0812">Transmembrane</keyword>
<dbReference type="Pfam" id="PF04972">
    <property type="entry name" value="BON"/>
    <property type="match status" value="1"/>
</dbReference>
<feature type="signal peptide" evidence="9">
    <location>
        <begin position="1"/>
        <end position="50"/>
    </location>
</feature>
<dbReference type="InterPro" id="IPR045275">
    <property type="entry name" value="MscS_archaea/bacteria_type"/>
</dbReference>
<feature type="compositionally biased region" description="Polar residues" evidence="7">
    <location>
        <begin position="442"/>
        <end position="452"/>
    </location>
</feature>
<dbReference type="SUPFAM" id="SSF82861">
    <property type="entry name" value="Mechanosensitive channel protein MscS (YggB), transmembrane region"/>
    <property type="match status" value="1"/>
</dbReference>
<reference evidence="11 12" key="1">
    <citation type="journal article" date="2013" name="Mar. Genomics">
        <title>Expression of sulfatases in Rhodopirellula baltica and the diversity of sulfatases in the genus Rhodopirellula.</title>
        <authorList>
            <person name="Wegner C.E."/>
            <person name="Richter-Heitmann T."/>
            <person name="Klindworth A."/>
            <person name="Klockow C."/>
            <person name="Richter M."/>
            <person name="Achstetter T."/>
            <person name="Glockner F.O."/>
            <person name="Harder J."/>
        </authorList>
    </citation>
    <scope>NUCLEOTIDE SEQUENCE [LARGE SCALE GENOMIC DNA]</scope>
    <source>
        <strain evidence="11 12">SM1</strain>
    </source>
</reference>
<accession>M5RD76</accession>
<organism evidence="11 12">
    <name type="scientific">Rhodopirellula maiorica SM1</name>
    <dbReference type="NCBI Taxonomy" id="1265738"/>
    <lineage>
        <taxon>Bacteria</taxon>
        <taxon>Pseudomonadati</taxon>
        <taxon>Planctomycetota</taxon>
        <taxon>Planctomycetia</taxon>
        <taxon>Pirellulales</taxon>
        <taxon>Pirellulaceae</taxon>
        <taxon>Novipirellula</taxon>
    </lineage>
</organism>
<dbReference type="PATRIC" id="fig|1265738.3.peg.5667"/>
<evidence type="ECO:0000256" key="1">
    <source>
        <dbReference type="ARBA" id="ARBA00004651"/>
    </source>
</evidence>
<dbReference type="Gene3D" id="3.30.70.100">
    <property type="match status" value="1"/>
</dbReference>
<evidence type="ECO:0000256" key="7">
    <source>
        <dbReference type="SAM" id="MobiDB-lite"/>
    </source>
</evidence>
<evidence type="ECO:0000313" key="12">
    <source>
        <dbReference type="Proteomes" id="UP000011991"/>
    </source>
</evidence>
<dbReference type="InterPro" id="IPR011014">
    <property type="entry name" value="MscS_channel_TM-2"/>
</dbReference>
<protein>
    <submittedName>
        <fullName evidence="11">Mechanosensitive ion channel protein MscS</fullName>
    </submittedName>
</protein>
<dbReference type="Pfam" id="PF05552">
    <property type="entry name" value="MS_channel_1st_1"/>
    <property type="match status" value="1"/>
</dbReference>
<dbReference type="InterPro" id="IPR006685">
    <property type="entry name" value="MscS_channel_2nd"/>
</dbReference>
<dbReference type="Proteomes" id="UP000011991">
    <property type="component" value="Unassembled WGS sequence"/>
</dbReference>
<evidence type="ECO:0000313" key="11">
    <source>
        <dbReference type="EMBL" id="EMI17438.1"/>
    </source>
</evidence>
<comment type="similarity">
    <text evidence="2">Belongs to the MscS (TC 1.A.23) family.</text>
</comment>
<dbReference type="InterPro" id="IPR008910">
    <property type="entry name" value="MSC_TM_helix"/>
</dbReference>
<dbReference type="InterPro" id="IPR010920">
    <property type="entry name" value="LSM_dom_sf"/>
</dbReference>
<dbReference type="InterPro" id="IPR049278">
    <property type="entry name" value="MS_channel_C"/>
</dbReference>
<dbReference type="SUPFAM" id="SSF50182">
    <property type="entry name" value="Sm-like ribonucleoproteins"/>
    <property type="match status" value="1"/>
</dbReference>
<dbReference type="Pfam" id="PF21082">
    <property type="entry name" value="MS_channel_3rd"/>
    <property type="match status" value="1"/>
</dbReference>
<feature type="transmembrane region" description="Helical" evidence="8">
    <location>
        <begin position="207"/>
        <end position="229"/>
    </location>
</feature>
<dbReference type="PANTHER" id="PTHR30221:SF1">
    <property type="entry name" value="SMALL-CONDUCTANCE MECHANOSENSITIVE CHANNEL"/>
    <property type="match status" value="1"/>
</dbReference>
<proteinExistence type="inferred from homology"/>
<keyword evidence="12" id="KW-1185">Reference proteome</keyword>
<dbReference type="Gene3D" id="2.30.30.60">
    <property type="match status" value="1"/>
</dbReference>
<name>M5RD76_9BACT</name>
<keyword evidence="3" id="KW-1003">Cell membrane</keyword>
<dbReference type="Pfam" id="PF00924">
    <property type="entry name" value="MS_channel_2nd"/>
    <property type="match status" value="1"/>
</dbReference>
<evidence type="ECO:0000256" key="8">
    <source>
        <dbReference type="SAM" id="Phobius"/>
    </source>
</evidence>
<comment type="subcellular location">
    <subcellularLocation>
        <location evidence="1">Cell membrane</location>
        <topology evidence="1">Multi-pass membrane protein</topology>
    </subcellularLocation>
</comment>
<dbReference type="PANTHER" id="PTHR30221">
    <property type="entry name" value="SMALL-CONDUCTANCE MECHANOSENSITIVE CHANNEL"/>
    <property type="match status" value="1"/>
</dbReference>
<sequence>MSLATFQVLASTHPSFTSSEMQSFYPAQRLLLKCTLVLGLLVVTASGAFAQDASSTDGEDQSEPPATIGVEDVAEDSAIASRLQRIFESSGWYSDLQIVSDNGIVTISGVADTEEHREWAGNTARRTQDVIAVINKMEVDSAVEFSSSKQVIARSLNELWRDLLVRSPLLIAAAIVLVVTSLLAKFVGWSIVRILDNRKLRTSLKDLVYQLVSIAVWIVGILTATVVAFPGMTPSKALTVLGLGSVAVGFAFKDIFENFFAGILILWRYPFDRGDFITCDDLTGRVEQITIRNTLIRRLDGELAVVPNANLFKSTVDVLTNQPQRRVRIICGVAYDEDVDQSREVIRKAVQGCESVEGVRAVEIFAQEFASSSVNFEVAWWTGAKPLDVRRSRDEVIAAIKRELDEAKIEIPFPYRTLVFKDAEQKITIDGRGSSEPVTDIVSDQPSNVYQK</sequence>
<feature type="chain" id="PRO_5004070586" evidence="9">
    <location>
        <begin position="51"/>
        <end position="452"/>
    </location>
</feature>
<dbReference type="InterPro" id="IPR007055">
    <property type="entry name" value="BON_dom"/>
</dbReference>
<evidence type="ECO:0000256" key="9">
    <source>
        <dbReference type="SAM" id="SignalP"/>
    </source>
</evidence>
<keyword evidence="9" id="KW-0732">Signal</keyword>
<feature type="region of interest" description="Disordered" evidence="7">
    <location>
        <begin position="431"/>
        <end position="452"/>
    </location>
</feature>
<evidence type="ECO:0000256" key="4">
    <source>
        <dbReference type="ARBA" id="ARBA00022692"/>
    </source>
</evidence>
<dbReference type="GO" id="GO:0005886">
    <property type="term" value="C:plasma membrane"/>
    <property type="evidence" value="ECO:0007669"/>
    <property type="project" value="UniProtKB-SubCell"/>
</dbReference>